<evidence type="ECO:0000256" key="1">
    <source>
        <dbReference type="SAM" id="Coils"/>
    </source>
</evidence>
<feature type="transmembrane region" description="Helical" evidence="3">
    <location>
        <begin position="638"/>
        <end position="659"/>
    </location>
</feature>
<feature type="transmembrane region" description="Helical" evidence="3">
    <location>
        <begin position="922"/>
        <end position="944"/>
    </location>
</feature>
<dbReference type="RefSeq" id="XP_070889004.1">
    <property type="nucleotide sequence ID" value="XM_071030916.1"/>
</dbReference>
<feature type="coiled-coil region" evidence="1">
    <location>
        <begin position="303"/>
        <end position="330"/>
    </location>
</feature>
<feature type="region of interest" description="Disordered" evidence="2">
    <location>
        <begin position="270"/>
        <end position="296"/>
    </location>
</feature>
<keyword evidence="5" id="KW-1185">Reference proteome</keyword>
<evidence type="ECO:0000313" key="5">
    <source>
        <dbReference type="Proteomes" id="UP001610432"/>
    </source>
</evidence>
<feature type="region of interest" description="Disordered" evidence="2">
    <location>
        <begin position="1"/>
        <end position="126"/>
    </location>
</feature>
<evidence type="ECO:0000313" key="4">
    <source>
        <dbReference type="EMBL" id="KAL2870025.1"/>
    </source>
</evidence>
<keyword evidence="3" id="KW-0472">Membrane</keyword>
<dbReference type="InterPro" id="IPR010640">
    <property type="entry name" value="Low_temperature_requirement_A"/>
</dbReference>
<dbReference type="GeneID" id="98145988"/>
<feature type="transmembrane region" description="Helical" evidence="3">
    <location>
        <begin position="736"/>
        <end position="756"/>
    </location>
</feature>
<keyword evidence="3" id="KW-0812">Transmembrane</keyword>
<dbReference type="Pfam" id="PF06772">
    <property type="entry name" value="LtrA"/>
    <property type="match status" value="1"/>
</dbReference>
<feature type="coiled-coil region" evidence="1">
    <location>
        <begin position="229"/>
        <end position="260"/>
    </location>
</feature>
<feature type="transmembrane region" description="Helical" evidence="3">
    <location>
        <begin position="989"/>
        <end position="1016"/>
    </location>
</feature>
<evidence type="ECO:0000256" key="2">
    <source>
        <dbReference type="SAM" id="MobiDB-lite"/>
    </source>
</evidence>
<feature type="compositionally biased region" description="Polar residues" evidence="2">
    <location>
        <begin position="75"/>
        <end position="87"/>
    </location>
</feature>
<feature type="transmembrane region" description="Helical" evidence="3">
    <location>
        <begin position="671"/>
        <end position="691"/>
    </location>
</feature>
<keyword evidence="3" id="KW-1133">Transmembrane helix</keyword>
<feature type="transmembrane region" description="Helical" evidence="3">
    <location>
        <begin position="538"/>
        <end position="558"/>
    </location>
</feature>
<keyword evidence="1" id="KW-0175">Coiled coil</keyword>
<dbReference type="Proteomes" id="UP001610432">
    <property type="component" value="Unassembled WGS sequence"/>
</dbReference>
<gene>
    <name evidence="4" type="ORF">BJX67DRAFT_370440</name>
</gene>
<comment type="caution">
    <text evidence="4">The sequence shown here is derived from an EMBL/GenBank/DDBJ whole genome shotgun (WGS) entry which is preliminary data.</text>
</comment>
<sequence length="1024" mass="114488">MSSGFSNRRKPRKIAGDDEDDAEAEGISKAKQKSKARLSFGVGETSMTDEGDGEREVVVPKKHGLSRRVLEKNAFQRSTTPSGSSNRLPLRVGPDQDRPSYSGDYLNELRNLTPSSPKPIVDEGNYKGNKKEIDVAAKFGDLMKVTAPSAIPTETEIREKKARRARLAKEHESQGLAEQDYISLEENTNDDWELVDKEDLKDTRLVRDDEDFAEGFDEYVEDGRISLGRKAEREQKRKQREEMRELIEDAEALSDNEDSDLEEKAAYEASQTRAAMGHGSNDSIDAPRTPPKMTSLPRLSTCLDRLRTTLAVLEKNKSLMINRMEELRKEKADISVREVEIQALIKETGDHYEKLKQEAGVTPGSEIDTPATTDFEGSRGLENIGTSMTVSRATSETLALTEMSCRKVLPGPVPASSAIDTIYHSPFDSSTLTVPKCLNTTNASPVYPFTANPCPMSRAPIFSLGRWSFPRPETSGDQDQPRRGLALIEAPIDEKVGFPPHLYRHSDATPIELFFDLFFVANLSTFTATHEINNMEALAAYVGFLGVIWFSWLQVTMFDIRFARDSLFERICKGMQLGAMVGFASAGTRFTTRVRDENVWAFQSLSLILGGSRLLLAIQYTISIFLIRKRMSSAAKGLCITAATLFVSSVIYMGLFFAFGEERSARSCIWMVWFGLFWVEVWTVVATSYFTSGIGFQDTHLNVRMGLLTLIIIGEGVISVTRIVNKTVRPGGWTKWSFVHILGVTTNVYFIWQEYFDLTPRRSMSAIAQQIWAQLHFPFHVVLVLLLEGSQILALTLDITLKLQYLVETILFACEEPRPRPEAAITLLRQTIDDMEIEYSRGAISEQKAIYEILDDLPNHQLCPINGTIGFRLTQDLFSDLVGNVTSALFASMRIVPPRSANLSEMNSSQLLRMYVELLGFVYVYFFVVASIAMLLFAAFSFLARRHDGTFAMGIGVAVRVILGGLLAGLTVFAKDFELAYSFMKSPTILYAFTFVLLAASLPGGAEFRLWLLILLDGSFSIYQ</sequence>
<name>A0ABR4LZS9_9EURO</name>
<dbReference type="Pfam" id="PF15458">
    <property type="entry name" value="NTR2"/>
    <property type="match status" value="1"/>
</dbReference>
<feature type="transmembrane region" description="Helical" evidence="3">
    <location>
        <begin position="951"/>
        <end position="974"/>
    </location>
</feature>
<protein>
    <submittedName>
        <fullName evidence="4">Nineteen complex-related protein 2-domain-containing protein</fullName>
    </submittedName>
</protein>
<feature type="transmembrane region" description="Helical" evidence="3">
    <location>
        <begin position="600"/>
        <end position="626"/>
    </location>
</feature>
<accession>A0ABR4LZS9</accession>
<dbReference type="PANTHER" id="PTHR42101:SF1">
    <property type="entry name" value="LOW TEMPERATURE REQUIREMENT A"/>
    <property type="match status" value="1"/>
</dbReference>
<evidence type="ECO:0000256" key="3">
    <source>
        <dbReference type="SAM" id="Phobius"/>
    </source>
</evidence>
<organism evidence="4 5">
    <name type="scientific">Aspergillus lucknowensis</name>
    <dbReference type="NCBI Taxonomy" id="176173"/>
    <lineage>
        <taxon>Eukaryota</taxon>
        <taxon>Fungi</taxon>
        <taxon>Dikarya</taxon>
        <taxon>Ascomycota</taxon>
        <taxon>Pezizomycotina</taxon>
        <taxon>Eurotiomycetes</taxon>
        <taxon>Eurotiomycetidae</taxon>
        <taxon>Eurotiales</taxon>
        <taxon>Aspergillaceae</taxon>
        <taxon>Aspergillus</taxon>
        <taxon>Aspergillus subgen. Nidulantes</taxon>
    </lineage>
</organism>
<dbReference type="EMBL" id="JBFXLQ010000007">
    <property type="protein sequence ID" value="KAL2870025.1"/>
    <property type="molecule type" value="Genomic_DNA"/>
</dbReference>
<feature type="transmembrane region" description="Helical" evidence="3">
    <location>
        <begin position="703"/>
        <end position="724"/>
    </location>
</feature>
<feature type="region of interest" description="Disordered" evidence="2">
    <location>
        <begin position="362"/>
        <end position="382"/>
    </location>
</feature>
<proteinExistence type="predicted"/>
<dbReference type="PANTHER" id="PTHR42101">
    <property type="entry name" value="CHROMOSOME 16, WHOLE GENOME SHOTGUN SEQUENCE"/>
    <property type="match status" value="1"/>
</dbReference>
<dbReference type="InterPro" id="IPR028211">
    <property type="entry name" value="Ntr2"/>
</dbReference>
<reference evidence="4 5" key="1">
    <citation type="submission" date="2024-07" db="EMBL/GenBank/DDBJ databases">
        <title>Section-level genome sequencing and comparative genomics of Aspergillus sections Usti and Cavernicolus.</title>
        <authorList>
            <consortium name="Lawrence Berkeley National Laboratory"/>
            <person name="Nybo J.L."/>
            <person name="Vesth T.C."/>
            <person name="Theobald S."/>
            <person name="Frisvad J.C."/>
            <person name="Larsen T.O."/>
            <person name="Kjaerboelling I."/>
            <person name="Rothschild-Mancinelli K."/>
            <person name="Lyhne E.K."/>
            <person name="Kogle M.E."/>
            <person name="Barry K."/>
            <person name="Clum A."/>
            <person name="Na H."/>
            <person name="Ledsgaard L."/>
            <person name="Lin J."/>
            <person name="Lipzen A."/>
            <person name="Kuo A."/>
            <person name="Riley R."/>
            <person name="Mondo S."/>
            <person name="Labutti K."/>
            <person name="Haridas S."/>
            <person name="Pangalinan J."/>
            <person name="Salamov A.A."/>
            <person name="Simmons B.A."/>
            <person name="Magnuson J.K."/>
            <person name="Chen J."/>
            <person name="Drula E."/>
            <person name="Henrissat B."/>
            <person name="Wiebenga A."/>
            <person name="Lubbers R.J."/>
            <person name="Gomes A.C."/>
            <person name="Macurrencykelacurrency M.R."/>
            <person name="Stajich J."/>
            <person name="Grigoriev I.V."/>
            <person name="Mortensen U.H."/>
            <person name="De Vries R.P."/>
            <person name="Baker S.E."/>
            <person name="Andersen M.R."/>
        </authorList>
    </citation>
    <scope>NUCLEOTIDE SEQUENCE [LARGE SCALE GENOMIC DNA]</scope>
    <source>
        <strain evidence="4 5">CBS 449.75</strain>
    </source>
</reference>